<dbReference type="VEuPathDB" id="FungiDB:yc1106_00589"/>
<reference evidence="2" key="1">
    <citation type="submission" date="2021-12" db="EMBL/GenBank/DDBJ databases">
        <title>Curvularia clavata genome.</title>
        <authorList>
            <person name="Cao Y."/>
        </authorList>
    </citation>
    <scope>NUCLEOTIDE SEQUENCE</scope>
    <source>
        <strain evidence="2">Yc1106</strain>
    </source>
</reference>
<dbReference type="OrthoDB" id="410701at2759"/>
<evidence type="ECO:0000256" key="1">
    <source>
        <dbReference type="SAM" id="MobiDB-lite"/>
    </source>
</evidence>
<accession>A0A9Q9DNN4</accession>
<evidence type="ECO:0000313" key="3">
    <source>
        <dbReference type="Proteomes" id="UP001056012"/>
    </source>
</evidence>
<dbReference type="Proteomes" id="UP001056012">
    <property type="component" value="Chromosome 1"/>
</dbReference>
<feature type="region of interest" description="Disordered" evidence="1">
    <location>
        <begin position="1"/>
        <end position="29"/>
    </location>
</feature>
<evidence type="ECO:0000313" key="2">
    <source>
        <dbReference type="EMBL" id="USP73315.1"/>
    </source>
</evidence>
<organism evidence="2 3">
    <name type="scientific">Curvularia clavata</name>
    <dbReference type="NCBI Taxonomy" id="95742"/>
    <lineage>
        <taxon>Eukaryota</taxon>
        <taxon>Fungi</taxon>
        <taxon>Dikarya</taxon>
        <taxon>Ascomycota</taxon>
        <taxon>Pezizomycotina</taxon>
        <taxon>Dothideomycetes</taxon>
        <taxon>Pleosporomycetidae</taxon>
        <taxon>Pleosporales</taxon>
        <taxon>Pleosporineae</taxon>
        <taxon>Pleosporaceae</taxon>
        <taxon>Curvularia</taxon>
    </lineage>
</organism>
<gene>
    <name evidence="2" type="ORF">yc1106_00589</name>
</gene>
<dbReference type="AlphaFoldDB" id="A0A9Q9DNN4"/>
<sequence>MPSFLPLANTPPTSVAPPWPASTRPRRFADTSKPALETETTAFQGLANVAEDADHFTPFRPQLSRNARKALRRSRPTDVLASIHGLAKDLYWAHLSGSSASSHAAHQPPSQHPHSQGLAATHPALQLSEPVSLYSVLARYLKHRTSFAPAKSGFQFTAPELHMLRSRGYSPESVEQWAACLVEPQCNVAARIFEQQFEAPPLFLLLLFLRRKHIRVHALGIIMRHLDRLTQAGTLQWSQVKIIAVRLLRHAREMWPESMPWITSFLTTQSSRLLDNTNRSNLLSTRMFSDMTHFYNYFLVLICLPTSVRPLVCATYQEKAQFQLLKYMANTSPPIVVSRPGFRAVARNQLAHAKTGPERDWAELKGASWPPWKENRTAMDEDKGYKFGASRASKLLHRMYEAGYTHRTFEDMVQIYAGWDTDHSPTIQTRTSLPRFSSQFNNDRHIRPLLWAGRIRTTRTQREAWACFLSQELSGEAAHSEIYLAMFEKLHYPAVQRTPNIVHSSDPDRASEEDCAHLLPGDMKEVLPDPSSSLHHVYLSEPVPRPSELLERMRNTHIKPSRRLLAFLLETYPDFQTCLDLLHMNRDDFNGGIGRILYGIHDENDASIHSINGHLFKAIIRFLCRFGRFDQPPPRNLNALDPKEHAQQIQTNRNYLVAYAHGLLIRYRPKHRVAWTTFINKLLYQKSLPQSVQVERYRLICDLLDHMEQADLDVDDDIFSSACVATTYAAQSVGHDTITVQDERLLFSTGSSRLRALFNNLVGANADVHSRPEQLASSVILPHVPGPAELHAYVRALGILGDFEGLYSFTTWLTKHRSEVNVRAQAQRGGMDVLFRTLVALRLATSGGGLSMGTKHSTNAPEDIALLIRKQIESIEEWGGWPTEDHVKMYVGKQFKAPTLSAGGR</sequence>
<proteinExistence type="predicted"/>
<name>A0A9Q9DNN4_CURCL</name>
<keyword evidence="3" id="KW-1185">Reference proteome</keyword>
<dbReference type="EMBL" id="CP089274">
    <property type="protein sequence ID" value="USP73315.1"/>
    <property type="molecule type" value="Genomic_DNA"/>
</dbReference>
<protein>
    <submittedName>
        <fullName evidence="2">Uncharacterized protein</fullName>
    </submittedName>
</protein>